<evidence type="ECO:0000313" key="3">
    <source>
        <dbReference type="Proteomes" id="UP000236743"/>
    </source>
</evidence>
<dbReference type="AlphaFoldDB" id="A0A1H5Z2J8"/>
<sequence>MMDEQRIKRIARAMCRASKLDPDKPAGNKGPFTMSMRQPGHESPQPAWMLFRQEATQFAARHKDVAATL</sequence>
<dbReference type="Proteomes" id="UP000236743">
    <property type="component" value="Unassembled WGS sequence"/>
</dbReference>
<name>A0A1H5Z2J8_9HYPH</name>
<evidence type="ECO:0000313" key="2">
    <source>
        <dbReference type="EMBL" id="SEG30829.1"/>
    </source>
</evidence>
<dbReference type="EMBL" id="FNUY01000004">
    <property type="protein sequence ID" value="SEG30829.1"/>
    <property type="molecule type" value="Genomic_DNA"/>
</dbReference>
<organism evidence="2 3">
    <name type="scientific">Bosea lathyri</name>
    <dbReference type="NCBI Taxonomy" id="1036778"/>
    <lineage>
        <taxon>Bacteria</taxon>
        <taxon>Pseudomonadati</taxon>
        <taxon>Pseudomonadota</taxon>
        <taxon>Alphaproteobacteria</taxon>
        <taxon>Hyphomicrobiales</taxon>
        <taxon>Boseaceae</taxon>
        <taxon>Bosea</taxon>
    </lineage>
</organism>
<gene>
    <name evidence="2" type="ORF">SAMN04488115_104233</name>
</gene>
<evidence type="ECO:0000256" key="1">
    <source>
        <dbReference type="SAM" id="MobiDB-lite"/>
    </source>
</evidence>
<feature type="region of interest" description="Disordered" evidence="1">
    <location>
        <begin position="15"/>
        <end position="44"/>
    </location>
</feature>
<reference evidence="2 3" key="1">
    <citation type="submission" date="2016-10" db="EMBL/GenBank/DDBJ databases">
        <authorList>
            <person name="de Groot N.N."/>
        </authorList>
    </citation>
    <scope>NUCLEOTIDE SEQUENCE [LARGE SCALE GENOMIC DNA]</scope>
    <source>
        <strain evidence="2 3">DSM 26656</strain>
    </source>
</reference>
<accession>A0A1H5Z2J8</accession>
<protein>
    <submittedName>
        <fullName evidence="2">Uncharacterized protein</fullName>
    </submittedName>
</protein>
<proteinExistence type="predicted"/>
<keyword evidence="3" id="KW-1185">Reference proteome</keyword>